<dbReference type="PRINTS" id="PR00245">
    <property type="entry name" value="OLFACTORYR"/>
</dbReference>
<dbReference type="RefSeq" id="XP_010951001.1">
    <property type="nucleotide sequence ID" value="XM_010952699.1"/>
</dbReference>
<evidence type="ECO:0000313" key="13">
    <source>
        <dbReference type="Proteomes" id="UP001732780"/>
    </source>
</evidence>
<dbReference type="AlphaFoldDB" id="A0A9W3ELX6"/>
<dbReference type="InterPro" id="IPR050402">
    <property type="entry name" value="OR51/52/56-like"/>
</dbReference>
<evidence type="ECO:0000256" key="3">
    <source>
        <dbReference type="ARBA" id="ARBA00022606"/>
    </source>
</evidence>
<dbReference type="PANTHER" id="PTHR26450:SF408">
    <property type="entry name" value="OLFACTORY RECEPTOR"/>
    <property type="match status" value="1"/>
</dbReference>
<dbReference type="PRINTS" id="PR00237">
    <property type="entry name" value="GPCRRHODOPSN"/>
</dbReference>
<evidence type="ECO:0000256" key="8">
    <source>
        <dbReference type="ARBA" id="ARBA00023136"/>
    </source>
</evidence>
<dbReference type="SUPFAM" id="SSF81321">
    <property type="entry name" value="Family A G protein-coupled receptor-like"/>
    <property type="match status" value="1"/>
</dbReference>
<keyword evidence="12" id="KW-1003">Cell membrane</keyword>
<keyword evidence="3 12" id="KW-0716">Sensory transduction</keyword>
<protein>
    <recommendedName>
        <fullName evidence="12">Olfactory receptor</fullName>
    </recommendedName>
</protein>
<dbReference type="KEGG" id="cbai:105067223"/>
<evidence type="ECO:0000256" key="1">
    <source>
        <dbReference type="ARBA" id="ARBA00003929"/>
    </source>
</evidence>
<proteinExistence type="inferred from homology"/>
<evidence type="ECO:0000256" key="2">
    <source>
        <dbReference type="ARBA" id="ARBA00004141"/>
    </source>
</evidence>
<dbReference type="GO" id="GO:0005886">
    <property type="term" value="C:plasma membrane"/>
    <property type="evidence" value="ECO:0007669"/>
    <property type="project" value="UniProtKB-SubCell"/>
</dbReference>
<keyword evidence="10 11" id="KW-0807">Transducer</keyword>
<comment type="similarity">
    <text evidence="11">Belongs to the G-protein coupled receptor 1 family.</text>
</comment>
<dbReference type="GeneID" id="105067223"/>
<organism evidence="13 14">
    <name type="scientific">Camelus bactrianus</name>
    <name type="common">Bactrian camel</name>
    <dbReference type="NCBI Taxonomy" id="9837"/>
    <lineage>
        <taxon>Eukaryota</taxon>
        <taxon>Metazoa</taxon>
        <taxon>Chordata</taxon>
        <taxon>Craniata</taxon>
        <taxon>Vertebrata</taxon>
        <taxon>Euteleostomi</taxon>
        <taxon>Mammalia</taxon>
        <taxon>Eutheria</taxon>
        <taxon>Laurasiatheria</taxon>
        <taxon>Artiodactyla</taxon>
        <taxon>Tylopoda</taxon>
        <taxon>Camelidae</taxon>
        <taxon>Camelus</taxon>
    </lineage>
</organism>
<comment type="subcellular location">
    <subcellularLocation>
        <location evidence="12">Cell membrane</location>
        <topology evidence="12">Multi-pass membrane protein</topology>
    </subcellularLocation>
    <subcellularLocation>
        <location evidence="2">Membrane</location>
        <topology evidence="2">Multi-pass membrane protein</topology>
    </subcellularLocation>
</comment>
<dbReference type="CDD" id="cd15222">
    <property type="entry name" value="7tmA_OR51-like"/>
    <property type="match status" value="1"/>
</dbReference>
<name>A0A9W3ELX6_CAMBA</name>
<dbReference type="InterPro" id="IPR000725">
    <property type="entry name" value="Olfact_rcpt"/>
</dbReference>
<evidence type="ECO:0000256" key="7">
    <source>
        <dbReference type="ARBA" id="ARBA00023040"/>
    </source>
</evidence>
<accession>A0A9W3ELX6</accession>
<dbReference type="InterPro" id="IPR017452">
    <property type="entry name" value="GPCR_Rhodpsn_7TM"/>
</dbReference>
<evidence type="ECO:0000256" key="10">
    <source>
        <dbReference type="ARBA" id="ARBA00023224"/>
    </source>
</evidence>
<dbReference type="GO" id="GO:0004930">
    <property type="term" value="F:G protein-coupled receptor activity"/>
    <property type="evidence" value="ECO:0007669"/>
    <property type="project" value="UniProtKB-KW"/>
</dbReference>
<evidence type="ECO:0000256" key="9">
    <source>
        <dbReference type="ARBA" id="ARBA00023170"/>
    </source>
</evidence>
<keyword evidence="6 12" id="KW-1133">Transmembrane helix</keyword>
<dbReference type="PROSITE" id="PS50262">
    <property type="entry name" value="G_PROTEIN_RECEP_F1_2"/>
    <property type="match status" value="1"/>
</dbReference>
<keyword evidence="7 11" id="KW-0297">G-protein coupled receptor</keyword>
<keyword evidence="13" id="KW-1185">Reference proteome</keyword>
<reference evidence="14" key="1">
    <citation type="submission" date="2025-08" db="UniProtKB">
        <authorList>
            <consortium name="RefSeq"/>
        </authorList>
    </citation>
    <scope>IDENTIFICATION</scope>
    <source>
        <tissue evidence="14">Blood</tissue>
    </source>
</reference>
<dbReference type="Gene3D" id="1.20.1070.10">
    <property type="entry name" value="Rhodopsin 7-helix transmembrane proteins"/>
    <property type="match status" value="1"/>
</dbReference>
<dbReference type="Proteomes" id="UP001732780">
    <property type="component" value="Chromosome 10"/>
</dbReference>
<keyword evidence="9 11" id="KW-0675">Receptor</keyword>
<evidence type="ECO:0000256" key="6">
    <source>
        <dbReference type="ARBA" id="ARBA00022989"/>
    </source>
</evidence>
<dbReference type="PANTHER" id="PTHR26450">
    <property type="entry name" value="OLFACTORY RECEPTOR 56B1-RELATED"/>
    <property type="match status" value="1"/>
</dbReference>
<evidence type="ECO:0000256" key="12">
    <source>
        <dbReference type="RuleBase" id="RU363047"/>
    </source>
</evidence>
<evidence type="ECO:0000256" key="11">
    <source>
        <dbReference type="RuleBase" id="RU000688"/>
    </source>
</evidence>
<dbReference type="GO" id="GO:0004984">
    <property type="term" value="F:olfactory receptor activity"/>
    <property type="evidence" value="ECO:0007669"/>
    <property type="project" value="InterPro"/>
</dbReference>
<dbReference type="InterPro" id="IPR000276">
    <property type="entry name" value="GPCR_Rhodpsn"/>
</dbReference>
<dbReference type="GO" id="GO:0071396">
    <property type="term" value="P:cellular response to lipid"/>
    <property type="evidence" value="ECO:0007669"/>
    <property type="project" value="UniProtKB-ARBA"/>
</dbReference>
<keyword evidence="8 12" id="KW-0472">Membrane</keyword>
<gene>
    <name evidence="14" type="primary">LOC105067223</name>
</gene>
<dbReference type="Pfam" id="PF13853">
    <property type="entry name" value="7tm_4"/>
    <property type="match status" value="1"/>
</dbReference>
<keyword evidence="5 12" id="KW-0552">Olfaction</keyword>
<sequence>MKRNKVNPVSEPSMDDEGVQEGIHGCRPMERKEFEGALFCQLSIDHFNLYFSSNHSATKGILKTDKNLHEPMYYFLSMLSTTDLGLSVSTLVTMLGIFWFNAGEISFNACLSQMFFIKLFTVMESSVLLAMAFDRFVAISNPLRYATILTDSRITQIGVAIVIRGTLTLTPMVALLTRLSFCLSHVLHHSYCFHPDVMKLSCTDTRINNAVGLTAMISTVGVDSILIPVSYVLITKIVLSIASPEDRKKGFSTCISHIGAVAVFYIPLISLSFVHRFGKRVPAYVHTMIANTYLLIPPVMNPIIYSVKTKQIRKAVIKILHSKDT</sequence>
<dbReference type="FunFam" id="1.20.1070.10:FF:000002">
    <property type="entry name" value="Olfactory receptor"/>
    <property type="match status" value="1"/>
</dbReference>
<evidence type="ECO:0000256" key="4">
    <source>
        <dbReference type="ARBA" id="ARBA00022692"/>
    </source>
</evidence>
<comment type="function">
    <text evidence="1">Putative odorant or sperm cell receptor.</text>
</comment>
<dbReference type="PROSITE" id="PS00237">
    <property type="entry name" value="G_PROTEIN_RECEP_F1_1"/>
    <property type="match status" value="1"/>
</dbReference>
<keyword evidence="4 11" id="KW-0812">Transmembrane</keyword>
<evidence type="ECO:0000256" key="5">
    <source>
        <dbReference type="ARBA" id="ARBA00022725"/>
    </source>
</evidence>
<evidence type="ECO:0000313" key="14">
    <source>
        <dbReference type="RefSeq" id="XP_010951001.1"/>
    </source>
</evidence>